<feature type="compositionally biased region" description="Basic and acidic residues" evidence="1">
    <location>
        <begin position="728"/>
        <end position="749"/>
    </location>
</feature>
<evidence type="ECO:0000313" key="2">
    <source>
        <dbReference type="EMBL" id="KII85016.1"/>
    </source>
</evidence>
<evidence type="ECO:0008006" key="4">
    <source>
        <dbReference type="Google" id="ProtNLM"/>
    </source>
</evidence>
<dbReference type="InterPro" id="IPR018247">
    <property type="entry name" value="EF_Hand_1_Ca_BS"/>
</dbReference>
<dbReference type="AlphaFoldDB" id="A0A0C9SL79"/>
<keyword evidence="3" id="KW-1185">Reference proteome</keyword>
<evidence type="ECO:0000313" key="3">
    <source>
        <dbReference type="Proteomes" id="UP000053263"/>
    </source>
</evidence>
<feature type="compositionally biased region" description="Acidic residues" evidence="1">
    <location>
        <begin position="698"/>
        <end position="707"/>
    </location>
</feature>
<proteinExistence type="predicted"/>
<dbReference type="OrthoDB" id="3222020at2759"/>
<accession>A0A0C9SL79</accession>
<dbReference type="Proteomes" id="UP000053263">
    <property type="component" value="Unassembled WGS sequence"/>
</dbReference>
<organism evidence="2 3">
    <name type="scientific">Plicaturopsis crispa FD-325 SS-3</name>
    <dbReference type="NCBI Taxonomy" id="944288"/>
    <lineage>
        <taxon>Eukaryota</taxon>
        <taxon>Fungi</taxon>
        <taxon>Dikarya</taxon>
        <taxon>Basidiomycota</taxon>
        <taxon>Agaricomycotina</taxon>
        <taxon>Agaricomycetes</taxon>
        <taxon>Agaricomycetidae</taxon>
        <taxon>Amylocorticiales</taxon>
        <taxon>Amylocorticiaceae</taxon>
        <taxon>Plicatura</taxon>
        <taxon>Plicaturopsis crispa</taxon>
    </lineage>
</organism>
<dbReference type="EMBL" id="KN832568">
    <property type="protein sequence ID" value="KII85016.1"/>
    <property type="molecule type" value="Genomic_DNA"/>
</dbReference>
<dbReference type="HOGENOM" id="CLU_021049_0_0_1"/>
<name>A0A0C9SL79_PLICR</name>
<gene>
    <name evidence="2" type="ORF">PLICRDRAFT_178781</name>
</gene>
<feature type="region of interest" description="Disordered" evidence="1">
    <location>
        <begin position="695"/>
        <end position="749"/>
    </location>
</feature>
<sequence>MSLTERICKCPTQLRMRLDGPTQTSLHVAEERISKISEGEDKGSKKAAKEIVCAANQVFAVLEIVAKVYPPCEAAVAIFKVVVNLELGRRENNEQIAVICHSMTRMMYVIHHLAPVIDREGLEESMRKSFETELAAMEALIKKFGEFSSLYYKHKQITFRLIFSKNYKERLEGFSKAFRENKEKFEVLISSCTARSVEEIRGDVKTLSEDVHKVISMLGVMNKKQKGAMDYIMKHGGPERVAEDHVLLGKVAETFGETIDGPLRKAIQDDLESLLEKNRAHAERKIKEGAAMVLEAIRASKDAILTRLEAGPHELIEDPDIREIWKGVVAFGLSISPITYPTSRVIDLTVVLQRWGMNVKSRIFVDTIHDHFYKKFCTDKEDNDFWTLNILSKIVYHGNLSDAIDDDGSGFLSVREVNDFLKDRTRADLKWSVPQWLAFWAAGWIRNNVLYCHRIDRLLDDINFALASVREDNKGHLNTSNYLGILSFVRPIMTDSIGHGNEIHFPGPSHELHRLQSQFSRHEKDRIARKLSSMEWKLEEEGSLIEALRGGSDATGRRIELSIMCLLTLLLEHHRSIAVDAQTHIVDEDAFCNMRHALLTVFYAFHFRMVDLVLGWKQQRKEIDPQISCFAGGLYNGWYERIKRPNDALTQLRKLWHLESDAAEHFHSAVDQLSGQVALVQTQLDRMESLIRSRLPVDEDDHEDSMTDVEPSPTITEYFPARRARKATAGERKLDEGDPEHRAKRRRES</sequence>
<evidence type="ECO:0000256" key="1">
    <source>
        <dbReference type="SAM" id="MobiDB-lite"/>
    </source>
</evidence>
<protein>
    <recommendedName>
        <fullName evidence="4">EF-hand domain-containing protein</fullName>
    </recommendedName>
</protein>
<dbReference type="PROSITE" id="PS00018">
    <property type="entry name" value="EF_HAND_1"/>
    <property type="match status" value="1"/>
</dbReference>
<reference evidence="2 3" key="1">
    <citation type="submission" date="2014-06" db="EMBL/GenBank/DDBJ databases">
        <title>Evolutionary Origins and Diversification of the Mycorrhizal Mutualists.</title>
        <authorList>
            <consortium name="DOE Joint Genome Institute"/>
            <consortium name="Mycorrhizal Genomics Consortium"/>
            <person name="Kohler A."/>
            <person name="Kuo A."/>
            <person name="Nagy L.G."/>
            <person name="Floudas D."/>
            <person name="Copeland A."/>
            <person name="Barry K.W."/>
            <person name="Cichocki N."/>
            <person name="Veneault-Fourrey C."/>
            <person name="LaButti K."/>
            <person name="Lindquist E.A."/>
            <person name="Lipzen A."/>
            <person name="Lundell T."/>
            <person name="Morin E."/>
            <person name="Murat C."/>
            <person name="Riley R."/>
            <person name="Ohm R."/>
            <person name="Sun H."/>
            <person name="Tunlid A."/>
            <person name="Henrissat B."/>
            <person name="Grigoriev I.V."/>
            <person name="Hibbett D.S."/>
            <person name="Martin F."/>
        </authorList>
    </citation>
    <scope>NUCLEOTIDE SEQUENCE [LARGE SCALE GENOMIC DNA]</scope>
    <source>
        <strain evidence="2 3">FD-325 SS-3</strain>
    </source>
</reference>